<dbReference type="Pfam" id="PF13352">
    <property type="entry name" value="DUF4100"/>
    <property type="match status" value="1"/>
</dbReference>
<accession>A0A371DS60</accession>
<dbReference type="OrthoDB" id="2758461at2759"/>
<dbReference type="SUPFAM" id="SSF50630">
    <property type="entry name" value="Acid proteases"/>
    <property type="match status" value="1"/>
</dbReference>
<reference evidence="3 4" key="1">
    <citation type="journal article" date="2018" name="Biotechnol. Biofuels">
        <title>Integrative visual omics of the white-rot fungus Polyporus brumalis exposes the biotechnological potential of its oxidative enzymes for delignifying raw plant biomass.</title>
        <authorList>
            <person name="Miyauchi S."/>
            <person name="Rancon A."/>
            <person name="Drula E."/>
            <person name="Hage H."/>
            <person name="Chaduli D."/>
            <person name="Favel A."/>
            <person name="Grisel S."/>
            <person name="Henrissat B."/>
            <person name="Herpoel-Gimbert I."/>
            <person name="Ruiz-Duenas F.J."/>
            <person name="Chevret D."/>
            <person name="Hainaut M."/>
            <person name="Lin J."/>
            <person name="Wang M."/>
            <person name="Pangilinan J."/>
            <person name="Lipzen A."/>
            <person name="Lesage-Meessen L."/>
            <person name="Navarro D."/>
            <person name="Riley R."/>
            <person name="Grigoriev I.V."/>
            <person name="Zhou S."/>
            <person name="Raouche S."/>
            <person name="Rosso M.N."/>
        </authorList>
    </citation>
    <scope>NUCLEOTIDE SEQUENCE [LARGE SCALE GENOMIC DNA]</scope>
    <source>
        <strain evidence="3 4">BRFM 1820</strain>
    </source>
</reference>
<feature type="compositionally biased region" description="Pro residues" evidence="1">
    <location>
        <begin position="461"/>
        <end position="485"/>
    </location>
</feature>
<evidence type="ECO:0000259" key="2">
    <source>
        <dbReference type="Pfam" id="PF13352"/>
    </source>
</evidence>
<dbReference type="AlphaFoldDB" id="A0A371DS60"/>
<organism evidence="3 4">
    <name type="scientific">Lentinus brumalis</name>
    <dbReference type="NCBI Taxonomy" id="2498619"/>
    <lineage>
        <taxon>Eukaryota</taxon>
        <taxon>Fungi</taxon>
        <taxon>Dikarya</taxon>
        <taxon>Basidiomycota</taxon>
        <taxon>Agaricomycotina</taxon>
        <taxon>Agaricomycetes</taxon>
        <taxon>Polyporales</taxon>
        <taxon>Polyporaceae</taxon>
        <taxon>Lentinus</taxon>
    </lineage>
</organism>
<keyword evidence="4" id="KW-1185">Reference proteome</keyword>
<evidence type="ECO:0000313" key="4">
    <source>
        <dbReference type="Proteomes" id="UP000256964"/>
    </source>
</evidence>
<feature type="region of interest" description="Disordered" evidence="1">
    <location>
        <begin position="197"/>
        <end position="269"/>
    </location>
</feature>
<feature type="domain" description="DUF4100" evidence="2">
    <location>
        <begin position="367"/>
        <end position="582"/>
    </location>
</feature>
<name>A0A371DS60_9APHY</name>
<feature type="region of interest" description="Disordered" evidence="1">
    <location>
        <begin position="453"/>
        <end position="528"/>
    </location>
</feature>
<feature type="compositionally biased region" description="Low complexity" evidence="1">
    <location>
        <begin position="199"/>
        <end position="212"/>
    </location>
</feature>
<protein>
    <recommendedName>
        <fullName evidence="2">DUF4100 domain-containing protein</fullName>
    </recommendedName>
</protein>
<feature type="compositionally biased region" description="Basic residues" evidence="1">
    <location>
        <begin position="229"/>
        <end position="254"/>
    </location>
</feature>
<proteinExistence type="predicted"/>
<dbReference type="Gene3D" id="2.40.70.10">
    <property type="entry name" value="Acid Proteases"/>
    <property type="match status" value="1"/>
</dbReference>
<evidence type="ECO:0000256" key="1">
    <source>
        <dbReference type="SAM" id="MobiDB-lite"/>
    </source>
</evidence>
<gene>
    <name evidence="3" type="ORF">OH76DRAFT_1338731</name>
</gene>
<dbReference type="EMBL" id="KZ857382">
    <property type="protein sequence ID" value="RDX55393.1"/>
    <property type="molecule type" value="Genomic_DNA"/>
</dbReference>
<dbReference type="CDD" id="cd00303">
    <property type="entry name" value="retropepsin_like"/>
    <property type="match status" value="1"/>
</dbReference>
<dbReference type="InterPro" id="IPR021109">
    <property type="entry name" value="Peptidase_aspartic_dom_sf"/>
</dbReference>
<dbReference type="InterPro" id="IPR025165">
    <property type="entry name" value="DUF4100"/>
</dbReference>
<dbReference type="STRING" id="139420.A0A371DS60"/>
<sequence length="808" mass="87896">MPATGQLPLRDDKRAPRFKGKKVEEFIAVLEYLAESNTVGKDTLPKAVSRYVSSSVRSVLSAEPAFEGSDWEAAKKRLRYLYGSMTQTHKASPKRLRRFVKESFATEVVSSHATLDRYNLKFSEKAGNLVRDNAISQREIDELFYQGLPKKLRRSIMGDLGKAVHARTSAALSESNPPSRIEILDTARAFYKADAINGSSDSDSDSGSSAADDSSDPESDDSSDSTSKKREKKRASSLRPSRKSKKDKSKRERTRSHSDTEVTEPSNDFTRQFQAMAQNFMRDMMLHSLAPSSAAAPVPTPHGLTTPSTFPLTANVMPAQGSYGLPRRCYVCGKTEGVDLDHALGTKNCPETARLLAEKLASFSPMGRLSWPDGSPLPNPNLLPGGYATFIRDQRAAANAAANSPVPPVRDLPPHQTNVMRVGLCRDGTPVFSYPPSASSSDVEAYSFPVTTRSGAKAAPPSQPVPVPSIDPAQPPPAPTAPPKAPTAATSTPRQNTEIGWNDMRRDKSRAVPVPSQDRSRPARSSNLRFSSAIQDSVSIADVEDHVLNTKVTLTLRECLGMSANLQKRFGALVKTRREFDKPDDAQISTTRKSYSVTVEDCPDEDLRIVDIAPSLVAELSFEQGRELLEDVLERYAASVSLGNIRQFAMVSGTVECIWGGQKVVLLIDTGSELNLIGKNVFDSSGLGIDEDGARWSLRGIGGSPIALLGCVRDAPVQLAGKNFDHHFFVSSVARGIHDGILGQPWLSFFSAQFDYARDGTALLRAYPSGNRDGASITLEICKANHPRNADRLVLTASVEEVPNDEDF</sequence>
<evidence type="ECO:0000313" key="3">
    <source>
        <dbReference type="EMBL" id="RDX55393.1"/>
    </source>
</evidence>
<feature type="compositionally biased region" description="Acidic residues" evidence="1">
    <location>
        <begin position="213"/>
        <end position="223"/>
    </location>
</feature>
<dbReference type="Proteomes" id="UP000256964">
    <property type="component" value="Unassembled WGS sequence"/>
</dbReference>